<dbReference type="EMBL" id="JAFKCT010000003">
    <property type="protein sequence ID" value="MBN7811168.1"/>
    <property type="molecule type" value="Genomic_DNA"/>
</dbReference>
<dbReference type="InterPro" id="IPR045749">
    <property type="entry name" value="DUF6090"/>
</dbReference>
<comment type="caution">
    <text evidence="2">The sequence shown here is derived from an EMBL/GenBank/DDBJ whole genome shotgun (WGS) entry which is preliminary data.</text>
</comment>
<sequence>MLRFFRSIRKGLLSENKLSKYLVYALGEIVLVVIGILIALAINNANQNRLLAQTEQVYLTGLKEEFRASRLKLAELISVNRDNLEASKKLLSQGKGTDSALDEAELSSLLYRAFSLDIAFNPNQSLLLEMVSSGNLRNISNPQLRTRLTDWLSTLEDIARQERDLGIQREGVLDLFRRDENSLKTVLIQSGVYGELGLPEDNNPPSNLELLRSREFENNLLMFLLTTIATEQAHYSPLMRDLEEIEQMIAAELR</sequence>
<keyword evidence="3" id="KW-1185">Reference proteome</keyword>
<keyword evidence="1" id="KW-0812">Transmembrane</keyword>
<reference evidence="2 3" key="1">
    <citation type="submission" date="2021-03" db="EMBL/GenBank/DDBJ databases">
        <title>novel species isolated from a fishpond in China.</title>
        <authorList>
            <person name="Lu H."/>
            <person name="Cai Z."/>
        </authorList>
    </citation>
    <scope>NUCLEOTIDE SEQUENCE [LARGE SCALE GENOMIC DNA]</scope>
    <source>
        <strain evidence="2 3">H41</strain>
    </source>
</reference>
<dbReference type="Pfam" id="PF19578">
    <property type="entry name" value="DUF6090"/>
    <property type="match status" value="1"/>
</dbReference>
<organism evidence="2 3">
    <name type="scientific">Algoriphagus oliviformis</name>
    <dbReference type="NCBI Taxonomy" id="2811231"/>
    <lineage>
        <taxon>Bacteria</taxon>
        <taxon>Pseudomonadati</taxon>
        <taxon>Bacteroidota</taxon>
        <taxon>Cytophagia</taxon>
        <taxon>Cytophagales</taxon>
        <taxon>Cyclobacteriaceae</taxon>
        <taxon>Algoriphagus</taxon>
    </lineage>
</organism>
<dbReference type="Proteomes" id="UP000664317">
    <property type="component" value="Unassembled WGS sequence"/>
</dbReference>
<evidence type="ECO:0000313" key="2">
    <source>
        <dbReference type="EMBL" id="MBN7811168.1"/>
    </source>
</evidence>
<proteinExistence type="predicted"/>
<evidence type="ECO:0000313" key="3">
    <source>
        <dbReference type="Proteomes" id="UP000664317"/>
    </source>
</evidence>
<protein>
    <submittedName>
        <fullName evidence="2">Uncharacterized protein</fullName>
    </submittedName>
</protein>
<dbReference type="RefSeq" id="WP_206577951.1">
    <property type="nucleotide sequence ID" value="NZ_JAFKCT010000003.1"/>
</dbReference>
<feature type="transmembrane region" description="Helical" evidence="1">
    <location>
        <begin position="21"/>
        <end position="42"/>
    </location>
</feature>
<accession>A0ABS3C222</accession>
<name>A0ABS3C222_9BACT</name>
<gene>
    <name evidence="2" type="ORF">J0A68_09380</name>
</gene>
<keyword evidence="1" id="KW-1133">Transmembrane helix</keyword>
<keyword evidence="1" id="KW-0472">Membrane</keyword>
<evidence type="ECO:0000256" key="1">
    <source>
        <dbReference type="SAM" id="Phobius"/>
    </source>
</evidence>